<gene>
    <name evidence="3" type="ORF">ACFPH6_22795</name>
</gene>
<protein>
    <submittedName>
        <fullName evidence="3">Chromate resistance protein ChrB</fullName>
    </submittedName>
</protein>
<feature type="region of interest" description="Disordered" evidence="1">
    <location>
        <begin position="140"/>
        <end position="198"/>
    </location>
</feature>
<dbReference type="Pfam" id="PF20229">
    <property type="entry name" value="ChrB_N"/>
    <property type="match status" value="1"/>
</dbReference>
<sequence length="198" mass="22319">MTDHDRREPAAPSGPGQWVLLSYRLPREPSTPRITVWRKLKRLGVAQISDGLIALPADARTREQLEWIAEEITDFGGTATLWLAHPVMIAEERRLARTMADARATEYEQVRAQAEEARHQPDDERRRALRRLRAELRRVHRRDYFPPPQRRAAETAVEALHPANTEPESPSGSGSSPASALASDTEPDTKPDLEEHSA</sequence>
<feature type="domain" description="ChrB N-terminal" evidence="2">
    <location>
        <begin position="33"/>
        <end position="159"/>
    </location>
</feature>
<evidence type="ECO:0000259" key="2">
    <source>
        <dbReference type="Pfam" id="PF20229"/>
    </source>
</evidence>
<evidence type="ECO:0000313" key="3">
    <source>
        <dbReference type="EMBL" id="MFC4467320.1"/>
    </source>
</evidence>
<organism evidence="3 4">
    <name type="scientific">Streptomyces xiangluensis</name>
    <dbReference type="NCBI Taxonomy" id="2665720"/>
    <lineage>
        <taxon>Bacteria</taxon>
        <taxon>Bacillati</taxon>
        <taxon>Actinomycetota</taxon>
        <taxon>Actinomycetes</taxon>
        <taxon>Kitasatosporales</taxon>
        <taxon>Streptomycetaceae</taxon>
        <taxon>Streptomyces</taxon>
    </lineage>
</organism>
<evidence type="ECO:0000313" key="4">
    <source>
        <dbReference type="Proteomes" id="UP001596012"/>
    </source>
</evidence>
<name>A0ABV8YT38_9ACTN</name>
<dbReference type="Proteomes" id="UP001596012">
    <property type="component" value="Unassembled WGS sequence"/>
</dbReference>
<feature type="compositionally biased region" description="Low complexity" evidence="1">
    <location>
        <begin position="166"/>
        <end position="183"/>
    </location>
</feature>
<proteinExistence type="predicted"/>
<dbReference type="EMBL" id="JBHSFG010000037">
    <property type="protein sequence ID" value="MFC4467320.1"/>
    <property type="molecule type" value="Genomic_DNA"/>
</dbReference>
<evidence type="ECO:0000256" key="1">
    <source>
        <dbReference type="SAM" id="MobiDB-lite"/>
    </source>
</evidence>
<reference evidence="4" key="1">
    <citation type="journal article" date="2019" name="Int. J. Syst. Evol. Microbiol.">
        <title>The Global Catalogue of Microorganisms (GCM) 10K type strain sequencing project: providing services to taxonomists for standard genome sequencing and annotation.</title>
        <authorList>
            <consortium name="The Broad Institute Genomics Platform"/>
            <consortium name="The Broad Institute Genome Sequencing Center for Infectious Disease"/>
            <person name="Wu L."/>
            <person name="Ma J."/>
        </authorList>
    </citation>
    <scope>NUCLEOTIDE SEQUENCE [LARGE SCALE GENOMIC DNA]</scope>
    <source>
        <strain evidence="4">DT43</strain>
    </source>
</reference>
<dbReference type="RefSeq" id="WP_386344559.1">
    <property type="nucleotide sequence ID" value="NZ_JBHSFG010000037.1"/>
</dbReference>
<accession>A0ABV8YT38</accession>
<keyword evidence="4" id="KW-1185">Reference proteome</keyword>
<feature type="compositionally biased region" description="Basic and acidic residues" evidence="1">
    <location>
        <begin position="187"/>
        <end position="198"/>
    </location>
</feature>
<dbReference type="InterPro" id="IPR046858">
    <property type="entry name" value="ChrB_N"/>
</dbReference>
<comment type="caution">
    <text evidence="3">The sequence shown here is derived from an EMBL/GenBank/DDBJ whole genome shotgun (WGS) entry which is preliminary data.</text>
</comment>